<comment type="similarity">
    <text evidence="1">Belongs to the PI3/PI4-kinase family. TRA1 subfamily.</text>
</comment>
<comment type="caution">
    <text evidence="5">The sequence shown here is derived from an EMBL/GenBank/DDBJ whole genome shotgun (WGS) entry which is preliminary data.</text>
</comment>
<dbReference type="Pfam" id="PF20206">
    <property type="entry name" value="Tra1_ring"/>
    <property type="match status" value="1"/>
</dbReference>
<evidence type="ECO:0000313" key="6">
    <source>
        <dbReference type="Proteomes" id="UP000775547"/>
    </source>
</evidence>
<dbReference type="InterPro" id="IPR050517">
    <property type="entry name" value="DDR_Repair_Kinase"/>
</dbReference>
<dbReference type="GO" id="GO:0006281">
    <property type="term" value="P:DNA repair"/>
    <property type="evidence" value="ECO:0007669"/>
    <property type="project" value="TreeGrafter"/>
</dbReference>
<name>A0A9P7GL81_9AGAR</name>
<feature type="region of interest" description="Disordered" evidence="2">
    <location>
        <begin position="2943"/>
        <end position="3015"/>
    </location>
</feature>
<dbReference type="InterPro" id="IPR003151">
    <property type="entry name" value="PIK-rel_kinase_FAT"/>
</dbReference>
<evidence type="ECO:0000313" key="5">
    <source>
        <dbReference type="EMBL" id="KAG5649027.1"/>
    </source>
</evidence>
<reference evidence="5" key="1">
    <citation type="submission" date="2020-07" db="EMBL/GenBank/DDBJ databases">
        <authorList>
            <person name="Nieuwenhuis M."/>
            <person name="Van De Peppel L.J.J."/>
        </authorList>
    </citation>
    <scope>NUCLEOTIDE SEQUENCE</scope>
    <source>
        <strain evidence="5">AP01</strain>
        <tissue evidence="5">Mycelium</tissue>
    </source>
</reference>
<dbReference type="GO" id="GO:0035267">
    <property type="term" value="C:NuA4 histone acetyltransferase complex"/>
    <property type="evidence" value="ECO:0007669"/>
    <property type="project" value="TreeGrafter"/>
</dbReference>
<dbReference type="InterPro" id="IPR046807">
    <property type="entry name" value="Tra1_central"/>
</dbReference>
<dbReference type="GO" id="GO:0000124">
    <property type="term" value="C:SAGA complex"/>
    <property type="evidence" value="ECO:0007669"/>
    <property type="project" value="TreeGrafter"/>
</dbReference>
<dbReference type="InterPro" id="IPR014009">
    <property type="entry name" value="PIK_FAT"/>
</dbReference>
<proteinExistence type="inferred from homology"/>
<dbReference type="Pfam" id="PF02259">
    <property type="entry name" value="FAT"/>
    <property type="match status" value="1"/>
</dbReference>
<feature type="compositionally biased region" description="Polar residues" evidence="2">
    <location>
        <begin position="2964"/>
        <end position="2994"/>
    </location>
</feature>
<dbReference type="GO" id="GO:0004672">
    <property type="term" value="F:protein kinase activity"/>
    <property type="evidence" value="ECO:0007669"/>
    <property type="project" value="UniProtKB-ARBA"/>
</dbReference>
<dbReference type="InterPro" id="IPR000403">
    <property type="entry name" value="PI3/4_kinase_cat_dom"/>
</dbReference>
<feature type="domain" description="PI3K/PI4K catalytic" evidence="3">
    <location>
        <begin position="3182"/>
        <end position="3514"/>
    </location>
</feature>
<dbReference type="InterPro" id="IPR016024">
    <property type="entry name" value="ARM-type_fold"/>
</dbReference>
<dbReference type="SMART" id="SM00146">
    <property type="entry name" value="PI3Kc"/>
    <property type="match status" value="1"/>
</dbReference>
<dbReference type="CDD" id="cd05163">
    <property type="entry name" value="PIKK_TRRAP"/>
    <property type="match status" value="1"/>
</dbReference>
<sequence>MAALPTMESSSLLASTHDLEIRAGKLADPNIDLRTKQAVAAEIREMIDAVRDADSARVIPVLVPAVLDLLRTGEVALQKDTVEYQFRRVLLEIVNRLPVNEVIRPLSPQIFATMLQLLRNDNEEIGSVACKTVVDHIRNYRTLTEENLGEFVGIFLDGIRMMKDTVPELLSEDSKPVDATMVPLSIDSFKVLGEMGMVTVIMAQLHRPIALAPIQTTIPTAFEVLALQSPAQRQAREDYEAMDGIWSGVAPTIKNTAAYSDFTHCQIKILSYLAYVLRLAGDLDDKSGEVLILAGLRLLQDCPANGIALRKELMVVFRHLMGLPIRRALLPHLEKLLDENVLLGRSVSSKEILRAVVYTAVADLIHNIRNELTAKQLARTVHVFSRLIHNPALGNNLHTMSAKMMLGLNDPIIAKETPKEAARLLGAMFESSLERMEALALVHDEVVVNAQSKEKGAGAVIFDAALIEKARPVHGAVYSLEGSEELVHEYRAMFRCLLHGFRIFLTSLKKLDASALDGDVLFRFFEGYLRCMSLFESDPRGSNLTEQNDAIDWFGHSLLEINLHVFQEVWTHKMEFFFECASKRMILLNICQFLFTREPTSPTLLAIVLGFLVDKLHLLGEYDDMTAATTIRLFKMAFGAVAAYPVLNEPILKAHLPKLLMDCFPLAAKATKPTNYFHLLRALFRAIGGGGGRFELLYNAVLPLLPEMLESLNRQLLASEGHTRDMIVELCLTVPLRLTHLLPHLTYLMQPLALALRGNPELVSQGLRTLELCIDNLTPDFLDPTLSTVLRELMEALHSHLKPAPANHHPAHTTIRILGKLGGRNRRLLTKEPALTYRHHSEPAKMMISFGGSTEKIELGPIIGLACRTLAKGSSFDRNYAYTLLENCLTVMLHEARNLLNLTFSTRRINLVLQGIVGQNIEEVFIQGTEGIFDAINVPDLQGQAESFIRKTAQFAFDFEIRRNHARGPGARPTTSGLLSSFLDAFPYGLARDDPTQAKAAQSTFILVVEDLVAMHGHNSVTPQDVMTILLQFANRITGLCMEDSWTHKSAGCNGIKSLLSISVYGTRWAMEREIDLIRTLLHVLKDLPRDLPRDVEEVLHLLLHVLRICTSHVEARADGPNPLPKKLVSLVGLFSPELQSSNAVVRQAAQTCIEFLVSLSGRPAVDLLMPHRERTITGIYTKPLRALPFLKQIGMIEAIRYCVSLDPPLVELNDELLRLLHETLALADADDAALLGRATARQGTLEVIQLRVACIKLLTASMPLTDFFQRQAQTRQRVTSVYFKSLYSPSPEVKDVAHEGLRMVLTHQSRLPKELLQTGLRPILMNLADPKRLSVPGLEGLARLLELLTNYFKVEIGHKLLDHFRIVADPQMLIDSSRLPLSNNEGITKLVRLANIFHLLPSAANIFLENLVNAIVQTESQMHFSTRSPFSEPLAKYLDRYPVEGIDFFIHHLNFPRHLSTLRSIIEAKLAPNLERELASRTSHIATHFLRGTDPSYRLPAILLFHDLVRLVPTWLAENSYVIDALLEVWHSEVPQPEQTAVIVPEVIQRHTIMLDIFVEASKQSPRIDLIFEIVSVFTRNLTMDLVRITHFLYNHVALSEDIIFRRNVLMRFLTWFRDPSYSWSHKAQFMHYVVTPTLLVHANRPEPREQLLDTDFVDQMHRIIWRPITESDIFAETDDVFKIEVLYLTTTLVQHYPELLEDLKKDIIKCAWYFITASEDMVVKQSAYLLAARFFAAFQTPQKFILRAWMGLLRSPHSEGRASLRQEALAILAPSLPRAELSEVGPPQWAKATRRLLTEEGLAQHIAIYHLIVKKPDLFYPVRSLFIPYIANSLNKIGMTNSTPESRLLSVDLLQVIYTWEEQAAQASASKSDSTRPDVVWQTPLGFRENMMSYLVRLATMAHDTAARTTLMPRALTLLQLLVGPKGWSDVTVGLRYFSRTLELTEPVTEPALSQALASAKVLQVIAADQNDAWFISNAPMLQKLVRKGLVTEDHGLTDALHPIFDKLIRLFPLPKEDDDQSGDLSEFHAFVHSAIGDGLRNSTALRGTLLMLKSVVGVIPERIEPFSQLLCKLLSKVAKDHLQIAPTVAGWENGVRLVKTVLEICEISVAFLGEQRRWLLSTLVVLVEKSKSIPLCRYILDLARTWAKPKQEAYPTMKEKASLLQKMAAFESRSDILFHPYLELIYEIYTEPVLRRSDLTTRLEHSFLLGCRAKDPVLRERFMELLDASVPRSLLSRLTYVFGVQSWDAVADQNWIYLALHLILGATDMDTPAPNDRRTTNIGVPPIPRPNTNAIIRPIQRLLFLDPQVAHDTWVSVFPSVWSCLSRREQADITHHIINLLSKDYHNRQAHIRPNVIQTLLAGIQACSPPMTLPPHLVKYLAKTFGAWYVSLEILGATFDQLKDDDPTVRDYVYDSLADVYAELAEDDLFYGLWRRRCLHQETNIAIAFEQNGMWEQASLAYESAQSKARAGSIPFSESEYCLWEDHWILSAEKLQQWDLLYELAGNEGNHELMLESAWRTVEWAAQRERLEEQINQLPETPTPRRRVFEAFVALLKMPAALEKNVEFTKILEDAMQLSLRKWVGLPPHLSAAHVPLLQHFQQFVELQEAVQIFGSLSQTNAGNLEKKSSELKMVLQAWRERLPNLHDDISIWSDLVAWRQNVFHSINNAYIPLISGPNQTAGAASTNSNTFGYRGYHETAWIINRFAHVARKHDLLDVCFTSLTKIYTLPNIEISEAFLKLREQARCHYQKPNDLQAGLEVINNTNLMFFSASQKAEFYTLKGMFHARFGRNDEANLAFGQAVQLDISQAKAWAEWGRYNDRMFKENPGDLAYAANAVSCYLQAAGQYKSGKSRPLISRILWLLSLDDTVLTISRAFDTYKGDAAYWFWIPLIPQLLLSLSHREVKQARYVLLNLARLYPQALFYQLRTTREEMQMMRKNQEKMQAARAASANPAATDPSRPNVSESASGDVTSQTSAPAGPTQPSSDPNHPSAIPAQETPTPPRQPSDHVDDVLNVLKTTFPLLILSLETMVDQISHKFKLLADEEIYRNICLLLQDAVQNYVVRMNSHDDDGLLVQHTIETISRMSANIPHPVKKDYEEDFLLSKPNLYEYVQKLQQWRDRYEAILDARPRVQQLAMLSHYLTEFQYSKVDEIEVPGQYTEDKDSNQNFVRIQKFGPKIENCRSSGLCWRRFTLHGSDNSKITFSVQLPGYRQYRREDRVTQILRTFNSALSRKKESRKRNLAFHLPAAVSFSPLVRLVQMDASYVPLGDIYDRHCQAAGITREEPILFSGEKVKKVLKEFRQSSSRQLTKTEYLTLKKDIYDEVSIKMVPEDLITKYMVSTMANTSELWRMRKQFTLQVASSAFMTHTLFLSSRHPHRFHVSRSTGLIAMSELLPAVSNVMPLFATSDVVPFRFTPNMQHFVGPIFTEGLLTSGILAIARSLTEPEFELEQSLCLYGRDEVNSWMAMRNQPWQVDMMFRQSVAANTDCIVKRAEAMACKIEREQALNNNNMSIPVIQTVTNLISSATNPIQLAKMGEMYHPWF</sequence>
<gene>
    <name evidence="5" type="ORF">DXG03_000376</name>
</gene>
<protein>
    <submittedName>
        <fullName evidence="5">Uncharacterized protein</fullName>
    </submittedName>
</protein>
<reference evidence="5" key="2">
    <citation type="submission" date="2021-10" db="EMBL/GenBank/DDBJ databases">
        <title>Phylogenomics reveals ancestral predisposition of the termite-cultivated fungus Termitomyces towards a domesticated lifestyle.</title>
        <authorList>
            <person name="Auxier B."/>
            <person name="Grum-Grzhimaylo A."/>
            <person name="Cardenas M.E."/>
            <person name="Lodge J.D."/>
            <person name="Laessoe T."/>
            <person name="Pedersen O."/>
            <person name="Smith M.E."/>
            <person name="Kuyper T.W."/>
            <person name="Franco-Molano E.A."/>
            <person name="Baroni T.J."/>
            <person name="Aanen D.K."/>
        </authorList>
    </citation>
    <scope>NUCLEOTIDE SEQUENCE</scope>
    <source>
        <strain evidence="5">AP01</strain>
        <tissue evidence="5">Mycelium</tissue>
    </source>
</reference>
<dbReference type="Pfam" id="PF20175">
    <property type="entry name" value="Tra1_central"/>
    <property type="match status" value="1"/>
</dbReference>
<dbReference type="PROSITE" id="PS51189">
    <property type="entry name" value="FAT"/>
    <property type="match status" value="1"/>
</dbReference>
<evidence type="ECO:0000256" key="1">
    <source>
        <dbReference type="ARBA" id="ARBA00007234"/>
    </source>
</evidence>
<dbReference type="PANTHER" id="PTHR11139">
    <property type="entry name" value="ATAXIA TELANGIECTASIA MUTATED ATM -RELATED"/>
    <property type="match status" value="1"/>
</dbReference>
<accession>A0A9P7GL81</accession>
<dbReference type="SUPFAM" id="SSF56112">
    <property type="entry name" value="Protein kinase-like (PK-like)"/>
    <property type="match status" value="1"/>
</dbReference>
<feature type="compositionally biased region" description="Low complexity" evidence="2">
    <location>
        <begin position="2950"/>
        <end position="2960"/>
    </location>
</feature>
<organism evidence="5 6">
    <name type="scientific">Asterophora parasitica</name>
    <dbReference type="NCBI Taxonomy" id="117018"/>
    <lineage>
        <taxon>Eukaryota</taxon>
        <taxon>Fungi</taxon>
        <taxon>Dikarya</taxon>
        <taxon>Basidiomycota</taxon>
        <taxon>Agaricomycotina</taxon>
        <taxon>Agaricomycetes</taxon>
        <taxon>Agaricomycetidae</taxon>
        <taxon>Agaricales</taxon>
        <taxon>Tricholomatineae</taxon>
        <taxon>Lyophyllaceae</taxon>
        <taxon>Asterophora</taxon>
    </lineage>
</organism>
<evidence type="ECO:0000259" key="3">
    <source>
        <dbReference type="PROSITE" id="PS50290"/>
    </source>
</evidence>
<dbReference type="GO" id="GO:0005634">
    <property type="term" value="C:nucleus"/>
    <property type="evidence" value="ECO:0007669"/>
    <property type="project" value="TreeGrafter"/>
</dbReference>
<dbReference type="PANTHER" id="PTHR11139:SF1">
    <property type="entry name" value="TRANSFORMATION_TRANSCRIPTION DOMAIN-ASSOCIATED PROTEIN"/>
    <property type="match status" value="1"/>
</dbReference>
<dbReference type="InterPro" id="IPR011990">
    <property type="entry name" value="TPR-like_helical_dom_sf"/>
</dbReference>
<feature type="domain" description="FAT" evidence="4">
    <location>
        <begin position="2380"/>
        <end position="2937"/>
    </location>
</feature>
<dbReference type="Pfam" id="PF00454">
    <property type="entry name" value="PI3_PI4_kinase"/>
    <property type="match status" value="1"/>
</dbReference>
<dbReference type="PROSITE" id="PS50290">
    <property type="entry name" value="PI3_4_KINASE_3"/>
    <property type="match status" value="1"/>
</dbReference>
<keyword evidence="6" id="KW-1185">Reference proteome</keyword>
<dbReference type="EMBL" id="JABCKV010000001">
    <property type="protein sequence ID" value="KAG5649027.1"/>
    <property type="molecule type" value="Genomic_DNA"/>
</dbReference>
<dbReference type="InterPro" id="IPR011009">
    <property type="entry name" value="Kinase-like_dom_sf"/>
</dbReference>
<dbReference type="SUPFAM" id="SSF48452">
    <property type="entry name" value="TPR-like"/>
    <property type="match status" value="1"/>
</dbReference>
<dbReference type="SUPFAM" id="SSF48371">
    <property type="entry name" value="ARM repeat"/>
    <property type="match status" value="3"/>
</dbReference>
<dbReference type="Proteomes" id="UP000775547">
    <property type="component" value="Unassembled WGS sequence"/>
</dbReference>
<evidence type="ECO:0000256" key="2">
    <source>
        <dbReference type="SAM" id="MobiDB-lite"/>
    </source>
</evidence>
<dbReference type="GO" id="GO:0006355">
    <property type="term" value="P:regulation of DNA-templated transcription"/>
    <property type="evidence" value="ECO:0007669"/>
    <property type="project" value="TreeGrafter"/>
</dbReference>
<dbReference type="OrthoDB" id="5570127at2759"/>
<evidence type="ECO:0000259" key="4">
    <source>
        <dbReference type="PROSITE" id="PS51189"/>
    </source>
</evidence>
<dbReference type="InterPro" id="IPR046805">
    <property type="entry name" value="Tra1_ring"/>
</dbReference>